<proteinExistence type="inferred from homology"/>
<dbReference type="InterPro" id="IPR040504">
    <property type="entry name" value="TFIIF_beta_N"/>
</dbReference>
<evidence type="ECO:0000256" key="1">
    <source>
        <dbReference type="ARBA" id="ARBA00004123"/>
    </source>
</evidence>
<evidence type="ECO:0000256" key="5">
    <source>
        <dbReference type="ARBA" id="ARBA00023125"/>
    </source>
</evidence>
<feature type="compositionally biased region" description="Basic and acidic residues" evidence="10">
    <location>
        <begin position="245"/>
        <end position="266"/>
    </location>
</feature>
<evidence type="ECO:0000256" key="7">
    <source>
        <dbReference type="ARBA" id="ARBA00023242"/>
    </source>
</evidence>
<evidence type="ECO:0000313" key="14">
    <source>
        <dbReference type="Proteomes" id="UP001107558"/>
    </source>
</evidence>
<keyword evidence="14" id="KW-1185">Reference proteome</keyword>
<reference evidence="13" key="1">
    <citation type="submission" date="2021-03" db="EMBL/GenBank/DDBJ databases">
        <title>Chromosome level genome of the anhydrobiotic midge Polypedilum vanderplanki.</title>
        <authorList>
            <person name="Yoshida Y."/>
            <person name="Kikawada T."/>
            <person name="Gusev O."/>
        </authorList>
    </citation>
    <scope>NUCLEOTIDE SEQUENCE</scope>
    <source>
        <strain evidence="13">NIAS01</strain>
        <tissue evidence="13">Whole body or cell culture</tissue>
    </source>
</reference>
<evidence type="ECO:0000256" key="4">
    <source>
        <dbReference type="ARBA" id="ARBA00023015"/>
    </source>
</evidence>
<name>A0A9J6BS34_POLVA</name>
<evidence type="ECO:0000256" key="3">
    <source>
        <dbReference type="ARBA" id="ARBA00020815"/>
    </source>
</evidence>
<sequence length="273" mass="31735">MSKHEEVKQEKELDVANANRGVWLVKVPKYIAKKWERVNGDVEVGKLKIVKYPGQKSQVSLSLSEATLKIDTDEEIPKDHRFDVLAVNKQTLGVFSQNIDPDKSDKIYMEGTIVEKLECRPYADTTYMKLKAMSIRNASLPKRRVEQLDTVVTTFKPVSDHKHNIEYENKKKNDGKKSRADKNAVMDVLFNAFEKHQYYNIKDLVTITNQPISYLKEILKEICEYSVKNPHKNTWHLKAEYRHYSEEKKDKKADTKDEGTDDKMSDSDDDDDF</sequence>
<feature type="domain" description="TFIIF beta subunit N-terminal" evidence="12">
    <location>
        <begin position="19"/>
        <end position="108"/>
    </location>
</feature>
<comment type="function">
    <text evidence="9">TFIIF is a general transcription initiation factor that binds to RNA polymerase II and helps to recruit it to the initiation complex in collaboration with TFIIB.</text>
</comment>
<dbReference type="Pfam" id="PF02270">
    <property type="entry name" value="TFIIF_beta"/>
    <property type="match status" value="1"/>
</dbReference>
<protein>
    <recommendedName>
        <fullName evidence="3 9">General transcription factor IIF subunit 2</fullName>
    </recommendedName>
    <alternativeName>
        <fullName evidence="8 9">Transcription initiation factor IIF subunit beta</fullName>
    </alternativeName>
</protein>
<evidence type="ECO:0000256" key="9">
    <source>
        <dbReference type="PIRNR" id="PIRNR015849"/>
    </source>
</evidence>
<keyword evidence="4 9" id="KW-0805">Transcription regulation</keyword>
<dbReference type="GO" id="GO:0006367">
    <property type="term" value="P:transcription initiation at RNA polymerase II promoter"/>
    <property type="evidence" value="ECO:0007669"/>
    <property type="project" value="UniProtKB-UniRule"/>
</dbReference>
<dbReference type="InterPro" id="IPR040450">
    <property type="entry name" value="TFIIF_beta_HTH"/>
</dbReference>
<feature type="domain" description="TFIIF beta subunit HTH" evidence="11">
    <location>
        <begin position="179"/>
        <end position="242"/>
    </location>
</feature>
<keyword evidence="7 9" id="KW-0539">Nucleus</keyword>
<comment type="similarity">
    <text evidence="2 9">Belongs to the TFIIF beta subunit family.</text>
</comment>
<accession>A0A9J6BS34</accession>
<evidence type="ECO:0000259" key="12">
    <source>
        <dbReference type="Pfam" id="PF17683"/>
    </source>
</evidence>
<dbReference type="PIRSF" id="PIRSF015849">
    <property type="entry name" value="TFIIF-beta"/>
    <property type="match status" value="1"/>
</dbReference>
<dbReference type="PANTHER" id="PTHR10445">
    <property type="entry name" value="GENERAL TRANSCRIPTION FACTOR IIF SUBUNIT 2"/>
    <property type="match status" value="1"/>
</dbReference>
<evidence type="ECO:0000256" key="6">
    <source>
        <dbReference type="ARBA" id="ARBA00023163"/>
    </source>
</evidence>
<comment type="subcellular location">
    <subcellularLocation>
        <location evidence="1 9">Nucleus</location>
    </subcellularLocation>
</comment>
<dbReference type="GO" id="GO:0005674">
    <property type="term" value="C:transcription factor TFIIF complex"/>
    <property type="evidence" value="ECO:0007669"/>
    <property type="project" value="InterPro"/>
</dbReference>
<evidence type="ECO:0000256" key="10">
    <source>
        <dbReference type="SAM" id="MobiDB-lite"/>
    </source>
</evidence>
<dbReference type="Proteomes" id="UP001107558">
    <property type="component" value="Chromosome 3"/>
</dbReference>
<dbReference type="OrthoDB" id="26094at2759"/>
<dbReference type="EMBL" id="JADBJN010000003">
    <property type="protein sequence ID" value="KAG5672275.1"/>
    <property type="molecule type" value="Genomic_DNA"/>
</dbReference>
<evidence type="ECO:0000256" key="2">
    <source>
        <dbReference type="ARBA" id="ARBA00009543"/>
    </source>
</evidence>
<feature type="region of interest" description="Disordered" evidence="10">
    <location>
        <begin position="245"/>
        <end position="273"/>
    </location>
</feature>
<dbReference type="PANTHER" id="PTHR10445:SF0">
    <property type="entry name" value="GENERAL TRANSCRIPTION FACTOR IIF SUBUNIT 2"/>
    <property type="match status" value="1"/>
</dbReference>
<gene>
    <name evidence="13" type="ORF">PVAND_002414</name>
</gene>
<dbReference type="GO" id="GO:0006368">
    <property type="term" value="P:transcription elongation by RNA polymerase II"/>
    <property type="evidence" value="ECO:0007669"/>
    <property type="project" value="UniProtKB-ARBA"/>
</dbReference>
<organism evidence="13 14">
    <name type="scientific">Polypedilum vanderplanki</name>
    <name type="common">Sleeping chironomid midge</name>
    <dbReference type="NCBI Taxonomy" id="319348"/>
    <lineage>
        <taxon>Eukaryota</taxon>
        <taxon>Metazoa</taxon>
        <taxon>Ecdysozoa</taxon>
        <taxon>Arthropoda</taxon>
        <taxon>Hexapoda</taxon>
        <taxon>Insecta</taxon>
        <taxon>Pterygota</taxon>
        <taxon>Neoptera</taxon>
        <taxon>Endopterygota</taxon>
        <taxon>Diptera</taxon>
        <taxon>Nematocera</taxon>
        <taxon>Chironomoidea</taxon>
        <taxon>Chironomidae</taxon>
        <taxon>Chironominae</taxon>
        <taxon>Polypedilum</taxon>
        <taxon>Polypedilum</taxon>
    </lineage>
</organism>
<evidence type="ECO:0000256" key="8">
    <source>
        <dbReference type="ARBA" id="ARBA00033388"/>
    </source>
</evidence>
<evidence type="ECO:0000313" key="13">
    <source>
        <dbReference type="EMBL" id="KAG5672275.1"/>
    </source>
</evidence>
<dbReference type="InterPro" id="IPR003196">
    <property type="entry name" value="TFIIF_beta"/>
</dbReference>
<keyword evidence="5 9" id="KW-0238">DNA-binding</keyword>
<dbReference type="GO" id="GO:0003677">
    <property type="term" value="F:DNA binding"/>
    <property type="evidence" value="ECO:0007669"/>
    <property type="project" value="UniProtKB-UniRule"/>
</dbReference>
<comment type="caution">
    <text evidence="13">The sequence shown here is derived from an EMBL/GenBank/DDBJ whole genome shotgun (WGS) entry which is preliminary data.</text>
</comment>
<dbReference type="AlphaFoldDB" id="A0A9J6BS34"/>
<dbReference type="FunFam" id="1.10.10.10:FF:000035">
    <property type="entry name" value="General transcription factor IIF subunit 2"/>
    <property type="match status" value="1"/>
</dbReference>
<dbReference type="InterPro" id="IPR011039">
    <property type="entry name" value="TFIIF_interaction"/>
</dbReference>
<dbReference type="CDD" id="cd07980">
    <property type="entry name" value="TFIIF_beta"/>
    <property type="match status" value="1"/>
</dbReference>
<dbReference type="SUPFAM" id="SSF50916">
    <property type="entry name" value="Rap30/74 interaction domains"/>
    <property type="match status" value="1"/>
</dbReference>
<dbReference type="InterPro" id="IPR036388">
    <property type="entry name" value="WH-like_DNA-bd_sf"/>
</dbReference>
<keyword evidence="6 9" id="KW-0804">Transcription</keyword>
<dbReference type="InterPro" id="IPR036390">
    <property type="entry name" value="WH_DNA-bd_sf"/>
</dbReference>
<dbReference type="Pfam" id="PF17683">
    <property type="entry name" value="TFIIF_beta_N"/>
    <property type="match status" value="1"/>
</dbReference>
<dbReference type="SUPFAM" id="SSF46785">
    <property type="entry name" value="Winged helix' DNA-binding domain"/>
    <property type="match status" value="1"/>
</dbReference>
<evidence type="ECO:0000259" key="11">
    <source>
        <dbReference type="Pfam" id="PF02270"/>
    </source>
</evidence>
<dbReference type="Gene3D" id="1.10.10.10">
    <property type="entry name" value="Winged helix-like DNA-binding domain superfamily/Winged helix DNA-binding domain"/>
    <property type="match status" value="1"/>
</dbReference>